<dbReference type="RefSeq" id="WP_009506851.1">
    <property type="nucleotide sequence ID" value="NZ_LIGK01000055.1"/>
</dbReference>
<proteinExistence type="predicted"/>
<name>A0A327XQF9_9RHOB</name>
<dbReference type="OrthoDB" id="3182121at2"/>
<sequence length="135" mass="14905">MDLPIPRPNADTRPYWDAAQQDRLVLQHCADCGAPQAIPRSYCGTCHSADLTWRESSGTGKIASFSVVHRAPTKAFRDQLPYVLALVDMAEGVRLMLNVIGEDRLDTQIGDPVRVVFEPRGADGFKMPQVQRSPA</sequence>
<dbReference type="PANTHER" id="PTHR34075:SF5">
    <property type="entry name" value="BLR3430 PROTEIN"/>
    <property type="match status" value="1"/>
</dbReference>
<dbReference type="InterPro" id="IPR012340">
    <property type="entry name" value="NA-bd_OB-fold"/>
</dbReference>
<feature type="domain" description="ChsH2 rubredoxin-like zinc ribbon" evidence="2">
    <location>
        <begin position="16"/>
        <end position="51"/>
    </location>
</feature>
<evidence type="ECO:0008006" key="5">
    <source>
        <dbReference type="Google" id="ProtNLM"/>
    </source>
</evidence>
<dbReference type="InterPro" id="IPR052513">
    <property type="entry name" value="Thioester_dehydratase-like"/>
</dbReference>
<organism evidence="3 4">
    <name type="scientific">Salipiger aestuarii</name>
    <dbReference type="NCBI Taxonomy" id="568098"/>
    <lineage>
        <taxon>Bacteria</taxon>
        <taxon>Pseudomonadati</taxon>
        <taxon>Pseudomonadota</taxon>
        <taxon>Alphaproteobacteria</taxon>
        <taxon>Rhodobacterales</taxon>
        <taxon>Roseobacteraceae</taxon>
        <taxon>Salipiger</taxon>
    </lineage>
</organism>
<dbReference type="EMBL" id="QLMG01000049">
    <property type="protein sequence ID" value="RAK11318.1"/>
    <property type="molecule type" value="Genomic_DNA"/>
</dbReference>
<protein>
    <recommendedName>
        <fullName evidence="5">OB-fold protein</fullName>
    </recommendedName>
</protein>
<dbReference type="InterPro" id="IPR002878">
    <property type="entry name" value="ChsH2_C"/>
</dbReference>
<evidence type="ECO:0000313" key="3">
    <source>
        <dbReference type="EMBL" id="RAK11318.1"/>
    </source>
</evidence>
<evidence type="ECO:0000259" key="1">
    <source>
        <dbReference type="Pfam" id="PF01796"/>
    </source>
</evidence>
<dbReference type="AlphaFoldDB" id="A0A327XQF9"/>
<dbReference type="Pfam" id="PF12172">
    <property type="entry name" value="zf-ChsH2"/>
    <property type="match status" value="1"/>
</dbReference>
<gene>
    <name evidence="3" type="ORF">ATI53_104918</name>
</gene>
<dbReference type="Pfam" id="PF01796">
    <property type="entry name" value="OB_ChsH2_C"/>
    <property type="match status" value="1"/>
</dbReference>
<evidence type="ECO:0000313" key="4">
    <source>
        <dbReference type="Proteomes" id="UP000249165"/>
    </source>
</evidence>
<keyword evidence="4" id="KW-1185">Reference proteome</keyword>
<comment type="caution">
    <text evidence="3">The sequence shown here is derived from an EMBL/GenBank/DDBJ whole genome shotgun (WGS) entry which is preliminary data.</text>
</comment>
<dbReference type="Proteomes" id="UP000249165">
    <property type="component" value="Unassembled WGS sequence"/>
</dbReference>
<accession>A0A327XQF9</accession>
<dbReference type="Gene3D" id="6.10.30.10">
    <property type="match status" value="1"/>
</dbReference>
<dbReference type="PANTHER" id="PTHR34075">
    <property type="entry name" value="BLR3430 PROTEIN"/>
    <property type="match status" value="1"/>
</dbReference>
<dbReference type="InterPro" id="IPR022002">
    <property type="entry name" value="ChsH2_Znr"/>
</dbReference>
<evidence type="ECO:0000259" key="2">
    <source>
        <dbReference type="Pfam" id="PF12172"/>
    </source>
</evidence>
<dbReference type="SUPFAM" id="SSF50249">
    <property type="entry name" value="Nucleic acid-binding proteins"/>
    <property type="match status" value="1"/>
</dbReference>
<reference evidence="3 4" key="1">
    <citation type="submission" date="2018-06" db="EMBL/GenBank/DDBJ databases">
        <title>Genomic Encyclopedia of Archaeal and Bacterial Type Strains, Phase II (KMG-II): from individual species to whole genera.</title>
        <authorList>
            <person name="Goeker M."/>
        </authorList>
    </citation>
    <scope>NUCLEOTIDE SEQUENCE [LARGE SCALE GENOMIC DNA]</scope>
    <source>
        <strain evidence="3 4">DSM 22011</strain>
    </source>
</reference>
<feature type="domain" description="ChsH2 C-terminal OB-fold" evidence="1">
    <location>
        <begin position="53"/>
        <end position="118"/>
    </location>
</feature>